<gene>
    <name evidence="5" type="ORF">CCAX7_11000</name>
</gene>
<dbReference type="KEGG" id="ccot:CCAX7_11000"/>
<dbReference type="InterPro" id="IPR012341">
    <property type="entry name" value="6hp_glycosidase-like_sf"/>
</dbReference>
<evidence type="ECO:0000313" key="5">
    <source>
        <dbReference type="EMBL" id="BDI29049.1"/>
    </source>
</evidence>
<dbReference type="Pfam" id="PF22124">
    <property type="entry name" value="Glyco_hydro_95_cat"/>
    <property type="match status" value="1"/>
</dbReference>
<dbReference type="PANTHER" id="PTHR31084:SF0">
    <property type="entry name" value="ALPHA-L-FUCOSIDASE 2"/>
    <property type="match status" value="1"/>
</dbReference>
<protein>
    <submittedName>
        <fullName evidence="5">Lectin</fullName>
    </submittedName>
</protein>
<feature type="compositionally biased region" description="Basic and acidic residues" evidence="1">
    <location>
        <begin position="804"/>
        <end position="815"/>
    </location>
</feature>
<evidence type="ECO:0000259" key="2">
    <source>
        <dbReference type="Pfam" id="PF14498"/>
    </source>
</evidence>
<dbReference type="InterPro" id="IPR027414">
    <property type="entry name" value="GH95_N_dom"/>
</dbReference>
<dbReference type="RefSeq" id="WP_119321096.1">
    <property type="nucleotide sequence ID" value="NZ_AP025739.1"/>
</dbReference>
<dbReference type="Pfam" id="PF14498">
    <property type="entry name" value="Glyco_hyd_65N_2"/>
    <property type="match status" value="1"/>
</dbReference>
<evidence type="ECO:0000259" key="4">
    <source>
        <dbReference type="Pfam" id="PF22124"/>
    </source>
</evidence>
<feature type="domain" description="Glycosyl hydrolase family 95 catalytic" evidence="4">
    <location>
        <begin position="267"/>
        <end position="678"/>
    </location>
</feature>
<evidence type="ECO:0000313" key="6">
    <source>
        <dbReference type="Proteomes" id="UP000287394"/>
    </source>
</evidence>
<dbReference type="EMBL" id="AP025739">
    <property type="protein sequence ID" value="BDI29049.1"/>
    <property type="molecule type" value="Genomic_DNA"/>
</dbReference>
<organism evidence="5 6">
    <name type="scientific">Capsulimonas corticalis</name>
    <dbReference type="NCBI Taxonomy" id="2219043"/>
    <lineage>
        <taxon>Bacteria</taxon>
        <taxon>Bacillati</taxon>
        <taxon>Armatimonadota</taxon>
        <taxon>Armatimonadia</taxon>
        <taxon>Capsulimonadales</taxon>
        <taxon>Capsulimonadaceae</taxon>
        <taxon>Capsulimonas</taxon>
    </lineage>
</organism>
<name>A0A402CUP5_9BACT</name>
<dbReference type="Proteomes" id="UP000287394">
    <property type="component" value="Chromosome"/>
</dbReference>
<reference evidence="5 6" key="1">
    <citation type="journal article" date="2019" name="Int. J. Syst. Evol. Microbiol.">
        <title>Capsulimonas corticalis gen. nov., sp. nov., an aerobic capsulated bacterium, of a novel bacterial order, Capsulimonadales ord. nov., of the class Armatimonadia of the phylum Armatimonadetes.</title>
        <authorList>
            <person name="Li J."/>
            <person name="Kudo C."/>
            <person name="Tonouchi A."/>
        </authorList>
    </citation>
    <scope>NUCLEOTIDE SEQUENCE [LARGE SCALE GENOMIC DNA]</scope>
    <source>
        <strain evidence="5 6">AX-7</strain>
    </source>
</reference>
<feature type="compositionally biased region" description="Low complexity" evidence="1">
    <location>
        <begin position="787"/>
        <end position="796"/>
    </location>
</feature>
<evidence type="ECO:0000259" key="3">
    <source>
        <dbReference type="Pfam" id="PF21307"/>
    </source>
</evidence>
<dbReference type="InterPro" id="IPR008928">
    <property type="entry name" value="6-hairpin_glycosidase_sf"/>
</dbReference>
<dbReference type="GO" id="GO:0005975">
    <property type="term" value="P:carbohydrate metabolic process"/>
    <property type="evidence" value="ECO:0007669"/>
    <property type="project" value="InterPro"/>
</dbReference>
<dbReference type="GO" id="GO:0004560">
    <property type="term" value="F:alpha-L-fucosidase activity"/>
    <property type="evidence" value="ECO:0007669"/>
    <property type="project" value="TreeGrafter"/>
</dbReference>
<dbReference type="PANTHER" id="PTHR31084">
    <property type="entry name" value="ALPHA-L-FUCOSIDASE 2"/>
    <property type="match status" value="1"/>
</dbReference>
<dbReference type="Pfam" id="PF21307">
    <property type="entry name" value="Glyco_hydro_95_C"/>
    <property type="match status" value="1"/>
</dbReference>
<evidence type="ECO:0000256" key="1">
    <source>
        <dbReference type="SAM" id="MobiDB-lite"/>
    </source>
</evidence>
<dbReference type="OrthoDB" id="9802600at2"/>
<dbReference type="SUPFAM" id="SSF48208">
    <property type="entry name" value="Six-hairpin glycosidases"/>
    <property type="match status" value="1"/>
</dbReference>
<dbReference type="InterPro" id="IPR049053">
    <property type="entry name" value="AFCA-like_C"/>
</dbReference>
<dbReference type="AlphaFoldDB" id="A0A402CUP5"/>
<proteinExistence type="predicted"/>
<keyword evidence="6" id="KW-1185">Reference proteome</keyword>
<dbReference type="Gene3D" id="1.50.10.10">
    <property type="match status" value="1"/>
</dbReference>
<sequence>MGISHRYPVEYGDWENAFLSGNGKMGIMVFGNPLQETVVYNDRGFNLAKTSDRSFAQVSAADLAAIKDFCVAGNFTAANDLAVKSAHYQGGGEGNRHPGYEMRISTPEDGAIRSYSRICNFQTGEIVVRWTDRRGDWSRRAFVSRPDNVTAQSLTAPKGHKITCAIQLTTEPKMGFPSDMTFDSAASLDTLNMRVKYSPNPSNAGYEGVTRVVTVGGSKSVDGNVLRIVDADSVLLLTRTAKYYENCEAHWDRREIQKQLAALPADYQTLLERHKAVHQAIYDRVRLDLNASPADRARTNEEQLALQKTSPSATRALWERIFDAGRYYYLCASSDQTPPDLLGIWTADCGAGWGGFYHLDANLNFQVSGGNIGDMPEAMEGYFKINESWRPDFETNARKLLGCRGMVAAGNTPAAGAGLMAGISDYYPYQYATGEEGWLLYPFWEHYLVTGDSRFLRTRLYPLLKEMGDFYEDFLTKTDANGKYILAGSVSPENQPANVHVSLLNNSSFDIAGAKFALTALVETCGILHVEQGAGQGRERWTKILNKLPPYLVNVDGALQEWSWPGLQDNYNHRHSSQLLGVWPFREITAETEPAMFQAASTTLAKKDQFDYGTGHGYLHSALIAAAVNNDRAVNSKLLHLFQNGFYFDSLATSHNANHDVFCTDVCNAVPTVMMEMLISSRPGVLELLPALPETLDQGEISGVKGRNRVTIQSLRWDADGAAVTCVLKSDIDQDLTLIDRGGIQAISGAPKFRVSPLGRIARIVPLRAGKSVRIALRLDRLRASAEAASPAPRSRTQISVSRSLEHITGSHDPY</sequence>
<accession>A0A402CUP5</accession>
<feature type="domain" description="Glycosyl hydrolase family 95 N-terminal" evidence="2">
    <location>
        <begin position="13"/>
        <end position="245"/>
    </location>
</feature>
<feature type="region of interest" description="Disordered" evidence="1">
    <location>
        <begin position="787"/>
        <end position="815"/>
    </location>
</feature>
<feature type="domain" description="Alpha fucosidase A-like C-terminal" evidence="3">
    <location>
        <begin position="681"/>
        <end position="738"/>
    </location>
</feature>
<dbReference type="InterPro" id="IPR054363">
    <property type="entry name" value="GH95_cat"/>
</dbReference>